<gene>
    <name evidence="3" type="ORF">PFISCL1PPCAC_4621</name>
</gene>
<reference evidence="3" key="1">
    <citation type="submission" date="2023-10" db="EMBL/GenBank/DDBJ databases">
        <title>Genome assembly of Pristionchus species.</title>
        <authorList>
            <person name="Yoshida K."/>
            <person name="Sommer R.J."/>
        </authorList>
    </citation>
    <scope>NUCLEOTIDE SEQUENCE</scope>
    <source>
        <strain evidence="3">RS5133</strain>
    </source>
</reference>
<organism evidence="3 4">
    <name type="scientific">Pristionchus fissidentatus</name>
    <dbReference type="NCBI Taxonomy" id="1538716"/>
    <lineage>
        <taxon>Eukaryota</taxon>
        <taxon>Metazoa</taxon>
        <taxon>Ecdysozoa</taxon>
        <taxon>Nematoda</taxon>
        <taxon>Chromadorea</taxon>
        <taxon>Rhabditida</taxon>
        <taxon>Rhabditina</taxon>
        <taxon>Diplogasteromorpha</taxon>
        <taxon>Diplogasteroidea</taxon>
        <taxon>Neodiplogasteridae</taxon>
        <taxon>Pristionchus</taxon>
    </lineage>
</organism>
<evidence type="ECO:0000313" key="3">
    <source>
        <dbReference type="EMBL" id="GMT13324.1"/>
    </source>
</evidence>
<keyword evidence="2" id="KW-0472">Membrane</keyword>
<feature type="compositionally biased region" description="Basic and acidic residues" evidence="1">
    <location>
        <begin position="81"/>
        <end position="99"/>
    </location>
</feature>
<comment type="caution">
    <text evidence="3">The sequence shown here is derived from an EMBL/GenBank/DDBJ whole genome shotgun (WGS) entry which is preliminary data.</text>
</comment>
<evidence type="ECO:0000313" key="4">
    <source>
        <dbReference type="Proteomes" id="UP001432322"/>
    </source>
</evidence>
<feature type="compositionally biased region" description="Polar residues" evidence="1">
    <location>
        <begin position="54"/>
        <end position="65"/>
    </location>
</feature>
<keyword evidence="2" id="KW-0812">Transmembrane</keyword>
<keyword evidence="4" id="KW-1185">Reference proteome</keyword>
<keyword evidence="2" id="KW-1133">Transmembrane helix</keyword>
<sequence>HRLFYRCGRLPSPSSHPPRMVDTQGHVMIDVIRRKYAGRLDAGGDQTDVDKDMVSQTGAGETQMTKAEGTDATNTPNTPDTKTEGGDNGDEKEKDKTQEEDPETSGKNKKKKKKKKKKKRDRRDKYRGNKVHLMISLIFLILACTCGVLSLANFIAYGVVTGQANAEVTADAQKMSDASNAALKNNADPAAPAAVTVAST</sequence>
<accession>A0AAV5V1S3</accession>
<proteinExistence type="predicted"/>
<protein>
    <submittedName>
        <fullName evidence="3">Uncharacterized protein</fullName>
    </submittedName>
</protein>
<feature type="transmembrane region" description="Helical" evidence="2">
    <location>
        <begin position="131"/>
        <end position="156"/>
    </location>
</feature>
<feature type="compositionally biased region" description="Basic residues" evidence="1">
    <location>
        <begin position="107"/>
        <end position="122"/>
    </location>
</feature>
<name>A0AAV5V1S3_9BILA</name>
<feature type="compositionally biased region" description="Low complexity" evidence="1">
    <location>
        <begin position="70"/>
        <end position="80"/>
    </location>
</feature>
<evidence type="ECO:0000256" key="1">
    <source>
        <dbReference type="SAM" id="MobiDB-lite"/>
    </source>
</evidence>
<feature type="non-terminal residue" evidence="3">
    <location>
        <position position="1"/>
    </location>
</feature>
<dbReference type="AlphaFoldDB" id="A0AAV5V1S3"/>
<dbReference type="EMBL" id="BTSY01000002">
    <property type="protein sequence ID" value="GMT13324.1"/>
    <property type="molecule type" value="Genomic_DNA"/>
</dbReference>
<feature type="region of interest" description="Disordered" evidence="1">
    <location>
        <begin position="41"/>
        <end position="125"/>
    </location>
</feature>
<dbReference type="Proteomes" id="UP001432322">
    <property type="component" value="Unassembled WGS sequence"/>
</dbReference>
<evidence type="ECO:0000256" key="2">
    <source>
        <dbReference type="SAM" id="Phobius"/>
    </source>
</evidence>